<proteinExistence type="predicted"/>
<dbReference type="AlphaFoldDB" id="A0A382QSN9"/>
<name>A0A382QSN9_9ZZZZ</name>
<dbReference type="EMBL" id="UINC01116641">
    <property type="protein sequence ID" value="SVC88519.1"/>
    <property type="molecule type" value="Genomic_DNA"/>
</dbReference>
<reference evidence="1" key="1">
    <citation type="submission" date="2018-05" db="EMBL/GenBank/DDBJ databases">
        <authorList>
            <person name="Lanie J.A."/>
            <person name="Ng W.-L."/>
            <person name="Kazmierczak K.M."/>
            <person name="Andrzejewski T.M."/>
            <person name="Davidsen T.M."/>
            <person name="Wayne K.J."/>
            <person name="Tettelin H."/>
            <person name="Glass J.I."/>
            <person name="Rusch D."/>
            <person name="Podicherti R."/>
            <person name="Tsui H.-C.T."/>
            <person name="Winkler M.E."/>
        </authorList>
    </citation>
    <scope>NUCLEOTIDE SEQUENCE</scope>
</reference>
<sequence length="246" mass="28733">MGTEPVFDDTSTESDIMHGLNWYSHFHEADQSKKWMLEYMKHAGYNKDDIQKVKSFSWGKAGVLVDGPKTVYLKGGGFLARMIMRGFENLPREYIEKINFYIDYSKKRGELVVEQKSIEKKINGNDHKPSIQNYIKEQVSIYASEIEQSIDIFFDNDYEPTINVYDWLVSKEVKGLIAKKIANEFQPYLTEIKSIPVDEDLAESYAHMTKKQLVKYENFIQTIIDDCERYSANANKQRKPRKKKPV</sequence>
<accession>A0A382QSN9</accession>
<organism evidence="1">
    <name type="scientific">marine metagenome</name>
    <dbReference type="NCBI Taxonomy" id="408172"/>
    <lineage>
        <taxon>unclassified sequences</taxon>
        <taxon>metagenomes</taxon>
        <taxon>ecological metagenomes</taxon>
    </lineage>
</organism>
<feature type="non-terminal residue" evidence="1">
    <location>
        <position position="246"/>
    </location>
</feature>
<protein>
    <submittedName>
        <fullName evidence="1">Uncharacterized protein</fullName>
    </submittedName>
</protein>
<evidence type="ECO:0000313" key="1">
    <source>
        <dbReference type="EMBL" id="SVC88519.1"/>
    </source>
</evidence>
<gene>
    <name evidence="1" type="ORF">METZ01_LOCUS341373</name>
</gene>